<dbReference type="SMART" id="SM00220">
    <property type="entry name" value="S_TKc"/>
    <property type="match status" value="1"/>
</dbReference>
<dbReference type="InterPro" id="IPR008271">
    <property type="entry name" value="Ser/Thr_kinase_AS"/>
</dbReference>
<dbReference type="PROSITE" id="PS00108">
    <property type="entry name" value="PROTEIN_KINASE_ST"/>
    <property type="match status" value="1"/>
</dbReference>
<dbReference type="VEuPathDB" id="TrichDB:TRFO_18424"/>
<dbReference type="Pfam" id="PF00069">
    <property type="entry name" value="Pkinase"/>
    <property type="match status" value="1"/>
</dbReference>
<dbReference type="Gene3D" id="1.25.40.10">
    <property type="entry name" value="Tetratricopeptide repeat domain"/>
    <property type="match status" value="1"/>
</dbReference>
<dbReference type="SUPFAM" id="SSF81901">
    <property type="entry name" value="HCP-like"/>
    <property type="match status" value="1"/>
</dbReference>
<dbReference type="GO" id="GO:0004674">
    <property type="term" value="F:protein serine/threonine kinase activity"/>
    <property type="evidence" value="ECO:0007669"/>
    <property type="project" value="TreeGrafter"/>
</dbReference>
<accession>A0A1J4KKX3</accession>
<dbReference type="InterPro" id="IPR011009">
    <property type="entry name" value="Kinase-like_dom_sf"/>
</dbReference>
<dbReference type="InterPro" id="IPR051681">
    <property type="entry name" value="Ser/Thr_Kinases-Pseudokinases"/>
</dbReference>
<dbReference type="EMBL" id="MLAK01000575">
    <property type="protein sequence ID" value="OHT11943.1"/>
    <property type="molecule type" value="Genomic_DNA"/>
</dbReference>
<evidence type="ECO:0000313" key="3">
    <source>
        <dbReference type="Proteomes" id="UP000179807"/>
    </source>
</evidence>
<evidence type="ECO:0000313" key="2">
    <source>
        <dbReference type="EMBL" id="OHT11943.1"/>
    </source>
</evidence>
<dbReference type="InterPro" id="IPR000719">
    <property type="entry name" value="Prot_kinase_dom"/>
</dbReference>
<dbReference type="OrthoDB" id="6071166at2759"/>
<comment type="caution">
    <text evidence="2">The sequence shown here is derived from an EMBL/GenBank/DDBJ whole genome shotgun (WGS) entry which is preliminary data.</text>
</comment>
<gene>
    <name evidence="2" type="ORF">TRFO_18424</name>
</gene>
<dbReference type="PANTHER" id="PTHR44329:SF214">
    <property type="entry name" value="PROTEIN KINASE DOMAIN-CONTAINING PROTEIN"/>
    <property type="match status" value="1"/>
</dbReference>
<dbReference type="Gene3D" id="1.10.510.10">
    <property type="entry name" value="Transferase(Phosphotransferase) domain 1"/>
    <property type="match status" value="1"/>
</dbReference>
<feature type="domain" description="Protein kinase" evidence="1">
    <location>
        <begin position="20"/>
        <end position="293"/>
    </location>
</feature>
<dbReference type="Proteomes" id="UP000179807">
    <property type="component" value="Unassembled WGS sequence"/>
</dbReference>
<name>A0A1J4KKX3_9EUKA</name>
<dbReference type="GeneID" id="94834879"/>
<dbReference type="SUPFAM" id="SSF56112">
    <property type="entry name" value="Protein kinase-like (PK-like)"/>
    <property type="match status" value="1"/>
</dbReference>
<dbReference type="RefSeq" id="XP_068365079.1">
    <property type="nucleotide sequence ID" value="XM_068500175.1"/>
</dbReference>
<dbReference type="GO" id="GO:0005524">
    <property type="term" value="F:ATP binding"/>
    <property type="evidence" value="ECO:0007669"/>
    <property type="project" value="InterPro"/>
</dbReference>
<dbReference type="InterPro" id="IPR011990">
    <property type="entry name" value="TPR-like_helical_dom_sf"/>
</dbReference>
<dbReference type="PANTHER" id="PTHR44329">
    <property type="entry name" value="SERINE/THREONINE-PROTEIN KINASE TNNI3K-RELATED"/>
    <property type="match status" value="1"/>
</dbReference>
<reference evidence="2" key="1">
    <citation type="submission" date="2016-10" db="EMBL/GenBank/DDBJ databases">
        <authorList>
            <person name="Benchimol M."/>
            <person name="Almeida L.G."/>
            <person name="Vasconcelos A.T."/>
            <person name="Perreira-Neves A."/>
            <person name="Rosa I.A."/>
            <person name="Tasca T."/>
            <person name="Bogo M.R."/>
            <person name="de Souza W."/>
        </authorList>
    </citation>
    <scope>NUCLEOTIDE SEQUENCE [LARGE SCALE GENOMIC DNA]</scope>
    <source>
        <strain evidence="2">K</strain>
    </source>
</reference>
<evidence type="ECO:0000259" key="1">
    <source>
        <dbReference type="PROSITE" id="PS50011"/>
    </source>
</evidence>
<dbReference type="AlphaFoldDB" id="A0A1J4KKX3"/>
<protein>
    <recommendedName>
        <fullName evidence="1">Protein kinase domain-containing protein</fullName>
    </recommendedName>
</protein>
<proteinExistence type="predicted"/>
<dbReference type="PROSITE" id="PS50011">
    <property type="entry name" value="PROTEIN_KINASE_DOM"/>
    <property type="match status" value="1"/>
</dbReference>
<keyword evidence="3" id="KW-1185">Reference proteome</keyword>
<organism evidence="2 3">
    <name type="scientific">Tritrichomonas foetus</name>
    <dbReference type="NCBI Taxonomy" id="1144522"/>
    <lineage>
        <taxon>Eukaryota</taxon>
        <taxon>Metamonada</taxon>
        <taxon>Parabasalia</taxon>
        <taxon>Tritrichomonadida</taxon>
        <taxon>Tritrichomonadidae</taxon>
        <taxon>Tritrichomonas</taxon>
    </lineage>
</organism>
<sequence length="566" mass="65985">METRKKVLPYDCIIDISQYQKVKGDRRVGGFASVEQVQSPDNETIYALKKAFFKKVTPHYLFLNYFLREVTLLSIFDHPSIVRSIGFNLFEINKKKESPQRKNKVIFNPCILMKFHKRTLDQLIQNMKNKKVEISSVSLYVIIVQICRGINYLHQLNIVHRDIKPSNILIDDFLHPKICDFNGSKYLVDLNSSLRFGTLDYQAPEIFDGSISLKADIYSLAITLYQLFELKNSNWTYGKLCKEFLRNESNRPSFSAKTPKVWQDLIKKMWSYQPEMRPTMNEVCQRIERKEFRPANISNEEEQYIQKQIEELVKYDIPQDYLRDSIQNITNNGIDDEFFSSQKKAVDYLLNYASKSMSISALIGSGLYYMNTLGDYCLAYETFKKIKAESIEAQVLLKHIKQMANINPLIMGMKYESSRKFDEAIKFYIKAMTCKNNANQNKCAMGRLGRILLSCQEKKGIVLLEKASSGGDKFSSFHLGIYFYNKGNYNKSVDYFQKAGDYPDAYYYLGLSYKEIHNNINATNAFKRAEQFYCTAKFIRDEIEKINKEKPQIDITILPLSNKYLQ</sequence>